<dbReference type="AlphaFoldDB" id="A0A6A6TK35"/>
<accession>A0A6A6TK35</accession>
<proteinExistence type="predicted"/>
<evidence type="ECO:0000313" key="1">
    <source>
        <dbReference type="EMBL" id="KAF2659567.1"/>
    </source>
</evidence>
<dbReference type="Proteomes" id="UP000799324">
    <property type="component" value="Unassembled WGS sequence"/>
</dbReference>
<protein>
    <submittedName>
        <fullName evidence="1">Uncharacterized protein</fullName>
    </submittedName>
</protein>
<dbReference type="EMBL" id="MU004306">
    <property type="protein sequence ID" value="KAF2659567.1"/>
    <property type="molecule type" value="Genomic_DNA"/>
</dbReference>
<keyword evidence="2" id="KW-1185">Reference proteome</keyword>
<evidence type="ECO:0000313" key="2">
    <source>
        <dbReference type="Proteomes" id="UP000799324"/>
    </source>
</evidence>
<sequence>MEPIALARFTCSFRKQSVQLLEGALYRASRAHAGPCISGHAGCICLIGREERLPGRIHRSRESSGASVVFAPVATWAALKKHRHVICAINRDPWISRHRNGQGYYKCNSSLLLRKHTIRHLL</sequence>
<organism evidence="1 2">
    <name type="scientific">Lophiostoma macrostomum CBS 122681</name>
    <dbReference type="NCBI Taxonomy" id="1314788"/>
    <lineage>
        <taxon>Eukaryota</taxon>
        <taxon>Fungi</taxon>
        <taxon>Dikarya</taxon>
        <taxon>Ascomycota</taxon>
        <taxon>Pezizomycotina</taxon>
        <taxon>Dothideomycetes</taxon>
        <taxon>Pleosporomycetidae</taxon>
        <taxon>Pleosporales</taxon>
        <taxon>Lophiostomataceae</taxon>
        <taxon>Lophiostoma</taxon>
    </lineage>
</organism>
<gene>
    <name evidence="1" type="ORF">K491DRAFT_166056</name>
</gene>
<name>A0A6A6TK35_9PLEO</name>
<reference evidence="1" key="1">
    <citation type="journal article" date="2020" name="Stud. Mycol.">
        <title>101 Dothideomycetes genomes: a test case for predicting lifestyles and emergence of pathogens.</title>
        <authorList>
            <person name="Haridas S."/>
            <person name="Albert R."/>
            <person name="Binder M."/>
            <person name="Bloem J."/>
            <person name="Labutti K."/>
            <person name="Salamov A."/>
            <person name="Andreopoulos B."/>
            <person name="Baker S."/>
            <person name="Barry K."/>
            <person name="Bills G."/>
            <person name="Bluhm B."/>
            <person name="Cannon C."/>
            <person name="Castanera R."/>
            <person name="Culley D."/>
            <person name="Daum C."/>
            <person name="Ezra D."/>
            <person name="Gonzalez J."/>
            <person name="Henrissat B."/>
            <person name="Kuo A."/>
            <person name="Liang C."/>
            <person name="Lipzen A."/>
            <person name="Lutzoni F."/>
            <person name="Magnuson J."/>
            <person name="Mondo S."/>
            <person name="Nolan M."/>
            <person name="Ohm R."/>
            <person name="Pangilinan J."/>
            <person name="Park H.-J."/>
            <person name="Ramirez L."/>
            <person name="Alfaro M."/>
            <person name="Sun H."/>
            <person name="Tritt A."/>
            <person name="Yoshinaga Y."/>
            <person name="Zwiers L.-H."/>
            <person name="Turgeon B."/>
            <person name="Goodwin S."/>
            <person name="Spatafora J."/>
            <person name="Crous P."/>
            <person name="Grigoriev I."/>
        </authorList>
    </citation>
    <scope>NUCLEOTIDE SEQUENCE</scope>
    <source>
        <strain evidence="1">CBS 122681</strain>
    </source>
</reference>